<evidence type="ECO:0000259" key="11">
    <source>
        <dbReference type="Pfam" id="PF00593"/>
    </source>
</evidence>
<dbReference type="EMBL" id="CP012900">
    <property type="protein sequence ID" value="ALJ29148.1"/>
    <property type="molecule type" value="Genomic_DNA"/>
</dbReference>
<evidence type="ECO:0000256" key="1">
    <source>
        <dbReference type="ARBA" id="ARBA00004571"/>
    </source>
</evidence>
<keyword evidence="13" id="KW-0675">Receptor</keyword>
<dbReference type="PROSITE" id="PS52016">
    <property type="entry name" value="TONB_DEPENDENT_REC_3"/>
    <property type="match status" value="1"/>
</dbReference>
<keyword evidence="3 8" id="KW-1134">Transmembrane beta strand</keyword>
<evidence type="ECO:0000256" key="5">
    <source>
        <dbReference type="ARBA" id="ARBA00023077"/>
    </source>
</evidence>
<dbReference type="InterPro" id="IPR036942">
    <property type="entry name" value="Beta-barrel_TonB_sf"/>
</dbReference>
<dbReference type="PANTHER" id="PTHR30069">
    <property type="entry name" value="TONB-DEPENDENT OUTER MEMBRANE RECEPTOR"/>
    <property type="match status" value="1"/>
</dbReference>
<evidence type="ECO:0000256" key="7">
    <source>
        <dbReference type="ARBA" id="ARBA00023237"/>
    </source>
</evidence>
<evidence type="ECO:0000259" key="12">
    <source>
        <dbReference type="Pfam" id="PF07715"/>
    </source>
</evidence>
<protein>
    <submittedName>
        <fullName evidence="13">TonB dependent receptor protein</fullName>
    </submittedName>
</protein>
<name>A0A0S1B263_9GAMM</name>
<dbReference type="InterPro" id="IPR000531">
    <property type="entry name" value="Beta-barrel_TonB"/>
</dbReference>
<keyword evidence="5 9" id="KW-0798">TonB box</keyword>
<evidence type="ECO:0000256" key="6">
    <source>
        <dbReference type="ARBA" id="ARBA00023136"/>
    </source>
</evidence>
<dbReference type="Pfam" id="PF00593">
    <property type="entry name" value="TonB_dep_Rec_b-barrel"/>
    <property type="match status" value="1"/>
</dbReference>
<organism evidence="13 14">
    <name type="scientific">Stenotrophomonas acidaminiphila</name>
    <dbReference type="NCBI Taxonomy" id="128780"/>
    <lineage>
        <taxon>Bacteria</taxon>
        <taxon>Pseudomonadati</taxon>
        <taxon>Pseudomonadota</taxon>
        <taxon>Gammaproteobacteria</taxon>
        <taxon>Lysobacterales</taxon>
        <taxon>Lysobacteraceae</taxon>
        <taxon>Stenotrophomonas</taxon>
    </lineage>
</organism>
<accession>A0A0S1B263</accession>
<keyword evidence="14" id="KW-1185">Reference proteome</keyword>
<keyword evidence="6 8" id="KW-0472">Membrane</keyword>
<dbReference type="InterPro" id="IPR039426">
    <property type="entry name" value="TonB-dep_rcpt-like"/>
</dbReference>
<dbReference type="AlphaFoldDB" id="A0A0S1B263"/>
<dbReference type="InterPro" id="IPR037066">
    <property type="entry name" value="Plug_dom_sf"/>
</dbReference>
<keyword evidence="4 8" id="KW-0812">Transmembrane</keyword>
<dbReference type="CDD" id="cd01347">
    <property type="entry name" value="ligand_gated_channel"/>
    <property type="match status" value="1"/>
</dbReference>
<keyword evidence="10" id="KW-0732">Signal</keyword>
<evidence type="ECO:0000313" key="14">
    <source>
        <dbReference type="Proteomes" id="UP000061010"/>
    </source>
</evidence>
<dbReference type="PATRIC" id="fig|128780.6.peg.2817"/>
<evidence type="ECO:0000256" key="4">
    <source>
        <dbReference type="ARBA" id="ARBA00022692"/>
    </source>
</evidence>
<feature type="signal peptide" evidence="10">
    <location>
        <begin position="1"/>
        <end position="29"/>
    </location>
</feature>
<dbReference type="InterPro" id="IPR012910">
    <property type="entry name" value="Plug_dom"/>
</dbReference>
<gene>
    <name evidence="13" type="ORF">AOT14_27900</name>
</gene>
<evidence type="ECO:0000313" key="13">
    <source>
        <dbReference type="EMBL" id="ALJ29148.1"/>
    </source>
</evidence>
<comment type="subcellular location">
    <subcellularLocation>
        <location evidence="1 8">Cell outer membrane</location>
        <topology evidence="1 8">Multi-pass membrane protein</topology>
    </subcellularLocation>
</comment>
<dbReference type="GO" id="GO:0015344">
    <property type="term" value="F:siderophore uptake transmembrane transporter activity"/>
    <property type="evidence" value="ECO:0007669"/>
    <property type="project" value="TreeGrafter"/>
</dbReference>
<dbReference type="InterPro" id="IPR010100">
    <property type="entry name" value="TonB-dep_Cu_rcpt"/>
</dbReference>
<dbReference type="KEGG" id="sacz:AOT14_27900"/>
<keyword evidence="7 8" id="KW-0998">Cell outer membrane</keyword>
<dbReference type="NCBIfam" id="TIGR01778">
    <property type="entry name" value="TonB-copper"/>
    <property type="match status" value="1"/>
</dbReference>
<dbReference type="PANTHER" id="PTHR30069:SF49">
    <property type="entry name" value="OUTER MEMBRANE PROTEIN C"/>
    <property type="match status" value="1"/>
</dbReference>
<feature type="chain" id="PRO_5006588688" evidence="10">
    <location>
        <begin position="30"/>
        <end position="686"/>
    </location>
</feature>
<evidence type="ECO:0000256" key="9">
    <source>
        <dbReference type="RuleBase" id="RU003357"/>
    </source>
</evidence>
<evidence type="ECO:0000256" key="8">
    <source>
        <dbReference type="PROSITE-ProRule" id="PRU01360"/>
    </source>
</evidence>
<dbReference type="SUPFAM" id="SSF56935">
    <property type="entry name" value="Porins"/>
    <property type="match status" value="1"/>
</dbReference>
<reference evidence="13 14" key="1">
    <citation type="journal article" date="2015" name="Genome Announc.">
        <title>Complete Genome Sequencing of Stenotrophomonas acidaminiphila ZAC14D2_NAIMI4_2, a Multidrug-Resistant Strain Isolated from Sediments of a Polluted River in Mexico, Uncovers New Antibiotic Resistance Genes and a Novel Class-II Lasso Peptide Biosynthesis Gene Cluster.</title>
        <authorList>
            <person name="Vinuesa P."/>
            <person name="Ochoa-Sanchez L.E."/>
        </authorList>
    </citation>
    <scope>NUCLEOTIDE SEQUENCE [LARGE SCALE GENOMIC DNA]</scope>
    <source>
        <strain evidence="13 14">ZAC14D2_NAIMI4_2</strain>
    </source>
</reference>
<dbReference type="Gene3D" id="2.170.130.10">
    <property type="entry name" value="TonB-dependent receptor, plug domain"/>
    <property type="match status" value="1"/>
</dbReference>
<dbReference type="Proteomes" id="UP000061010">
    <property type="component" value="Chromosome"/>
</dbReference>
<dbReference type="GO" id="GO:0009279">
    <property type="term" value="C:cell outer membrane"/>
    <property type="evidence" value="ECO:0007669"/>
    <property type="project" value="UniProtKB-SubCell"/>
</dbReference>
<proteinExistence type="inferred from homology"/>
<evidence type="ECO:0000256" key="3">
    <source>
        <dbReference type="ARBA" id="ARBA00022452"/>
    </source>
</evidence>
<dbReference type="GO" id="GO:0044718">
    <property type="term" value="P:siderophore transmembrane transport"/>
    <property type="evidence" value="ECO:0007669"/>
    <property type="project" value="TreeGrafter"/>
</dbReference>
<dbReference type="OrthoDB" id="5332150at2"/>
<dbReference type="Gene3D" id="2.40.170.20">
    <property type="entry name" value="TonB-dependent receptor, beta-barrel domain"/>
    <property type="match status" value="1"/>
</dbReference>
<sequence length="686" mass="74687" precursor="true">MYPVSRTPGAPACLAACVCLALFPLLAHADEPDSIKTLDTLVVTSAAPSSPLNWVTDPRLPRQPVPASDGADYLKTVPGFSAIRNGGTNGDPVLRGMSGSRLNILTNDGNLLGACPSRMDNPLSYIAPETYDRLTVIKGPQSVRWGAGASAGTVRFERDMPRFDAPGMELQASALGGSNSRNDQMLDAIFGSRPGYVRVNGNRSESGDYRDGNGEVVPSRWRKWNADVAVGWTPDADTVVELNAGTGDALARYAGRGMDGAAFKRSSYGLRFERGNLPGAWDKLQASLYYNEADHLMDNYTLRTPNPNGSMPMPMASNVARRTSGGRIASEWRWQDVAIVAGIDAQDSRHRKRKGMGRDTWRQMPWTRDAELSNTGAFAELTFGEDTPRRWVSGLRVDKAQAKDLRLTSGMMSMPNPTAGQTREQTLGSGFLRYERDHGQAWTWYAGLGHSERMPDYWELFSADAGPAGSVNAFAGVKPEKTTQLDLGLQFRGRTLDAWVSAYAGRLQDYILFTYRSGGMMGSSTRAGNVDARIAGAEAGLEWRPAQGLKLGSTLAYAWGENRDEQRPLPQIPPLEGRFSASWEHARWSTGALLRVVAGQDRVAQDEGNVVARDLGPSAGFATLSLNAAYRISDGLRASAGVDNLFDRAYAEHLNLAGSADFGFPADPVRINEPGRTLWLKLDYRY</sequence>
<keyword evidence="2 8" id="KW-0813">Transport</keyword>
<feature type="domain" description="TonB-dependent receptor-like beta-barrel" evidence="11">
    <location>
        <begin position="207"/>
        <end position="645"/>
    </location>
</feature>
<dbReference type="Pfam" id="PF07715">
    <property type="entry name" value="Plug"/>
    <property type="match status" value="1"/>
</dbReference>
<evidence type="ECO:0000256" key="2">
    <source>
        <dbReference type="ARBA" id="ARBA00022448"/>
    </source>
</evidence>
<comment type="similarity">
    <text evidence="8 9">Belongs to the TonB-dependent receptor family.</text>
</comment>
<feature type="domain" description="TonB-dependent receptor plug" evidence="12">
    <location>
        <begin position="56"/>
        <end position="153"/>
    </location>
</feature>
<evidence type="ECO:0000256" key="10">
    <source>
        <dbReference type="SAM" id="SignalP"/>
    </source>
</evidence>